<proteinExistence type="predicted"/>
<keyword evidence="2" id="KW-1185">Reference proteome</keyword>
<dbReference type="EMBL" id="MH884513">
    <property type="protein sequence ID" value="AYP68769.1"/>
    <property type="molecule type" value="Genomic_DNA"/>
</dbReference>
<organism evidence="1 2">
    <name type="scientific">Bacillus phage vB_BpsS-36</name>
    <dbReference type="NCBI Taxonomy" id="2419622"/>
    <lineage>
        <taxon>Viruses</taxon>
        <taxon>Duplodnaviria</taxon>
        <taxon>Heunggongvirae</taxon>
        <taxon>Uroviricota</taxon>
        <taxon>Caudoviricetes</taxon>
        <taxon>Ehrlichviridae</taxon>
        <taxon>Nairobivirus</taxon>
        <taxon>Nairobivirus nv36</taxon>
    </lineage>
</organism>
<accession>A0A3G3BWV3</accession>
<evidence type="ECO:0000313" key="1">
    <source>
        <dbReference type="EMBL" id="AYP68769.1"/>
    </source>
</evidence>
<dbReference type="Proteomes" id="UP000275945">
    <property type="component" value="Segment"/>
</dbReference>
<reference evidence="1 2" key="1">
    <citation type="submission" date="2018-09" db="EMBL/GenBank/DDBJ databases">
        <title>Comparative Genomic Analysis of Eight Novel Haloalkaliphilic Bacteriophages from Lake Elmenteita, Kenya.</title>
        <authorList>
            <person name="Akhwale J.K."/>
        </authorList>
    </citation>
    <scope>NUCLEOTIDE SEQUENCE [LARGE SCALE GENOMIC DNA]</scope>
</reference>
<gene>
    <name evidence="1" type="ORF">BpsS36_00063</name>
</gene>
<name>A0A3G3BWV3_9CAUD</name>
<evidence type="ECO:0000313" key="2">
    <source>
        <dbReference type="Proteomes" id="UP000275945"/>
    </source>
</evidence>
<protein>
    <submittedName>
        <fullName evidence="1">Uncharacterized protein</fullName>
    </submittedName>
</protein>
<sequence length="64" mass="7233">MIAVYVLSNNSSVNVYRVEHGIDDEVLAGLSGTAPEWCKVEYDDDRAFFKVGELTVYLDECMRV</sequence>